<dbReference type="GO" id="GO:0050660">
    <property type="term" value="F:flavin adenine dinucleotide binding"/>
    <property type="evidence" value="ECO:0007669"/>
    <property type="project" value="InterPro"/>
</dbReference>
<dbReference type="SUPFAM" id="SSF69796">
    <property type="entry name" value="Thymidylate synthase-complementing protein Thy1"/>
    <property type="match status" value="1"/>
</dbReference>
<dbReference type="InterPro" id="IPR036098">
    <property type="entry name" value="Thymidylate_synthase_ThyX_sf"/>
</dbReference>
<dbReference type="GO" id="GO:0050797">
    <property type="term" value="F:thymidylate synthase (FAD) activity"/>
    <property type="evidence" value="ECO:0007669"/>
    <property type="project" value="InterPro"/>
</dbReference>
<dbReference type="InterPro" id="IPR003669">
    <property type="entry name" value="Thymidylate_synthase_ThyX"/>
</dbReference>
<reference evidence="1" key="1">
    <citation type="submission" date="2020-04" db="EMBL/GenBank/DDBJ databases">
        <authorList>
            <person name="Chiriac C."/>
            <person name="Salcher M."/>
            <person name="Ghai R."/>
            <person name="Kavagutti S V."/>
        </authorList>
    </citation>
    <scope>NUCLEOTIDE SEQUENCE</scope>
</reference>
<evidence type="ECO:0000313" key="1">
    <source>
        <dbReference type="EMBL" id="CAB4161152.1"/>
    </source>
</evidence>
<dbReference type="PROSITE" id="PS51331">
    <property type="entry name" value="THYX"/>
    <property type="match status" value="1"/>
</dbReference>
<dbReference type="Pfam" id="PF02511">
    <property type="entry name" value="Thy1"/>
    <property type="match status" value="1"/>
</dbReference>
<dbReference type="GO" id="GO:0006231">
    <property type="term" value="P:dTMP biosynthetic process"/>
    <property type="evidence" value="ECO:0007669"/>
    <property type="project" value="InterPro"/>
</dbReference>
<gene>
    <name evidence="1" type="ORF">UFOVP730_31</name>
</gene>
<dbReference type="GO" id="GO:0004799">
    <property type="term" value="F:thymidylate synthase activity"/>
    <property type="evidence" value="ECO:0007669"/>
    <property type="project" value="TreeGrafter"/>
</dbReference>
<organism evidence="1">
    <name type="scientific">uncultured Caudovirales phage</name>
    <dbReference type="NCBI Taxonomy" id="2100421"/>
    <lineage>
        <taxon>Viruses</taxon>
        <taxon>Duplodnaviria</taxon>
        <taxon>Heunggongvirae</taxon>
        <taxon>Uroviricota</taxon>
        <taxon>Caudoviricetes</taxon>
        <taxon>Peduoviridae</taxon>
        <taxon>Maltschvirus</taxon>
        <taxon>Maltschvirus maltsch</taxon>
    </lineage>
</organism>
<dbReference type="CDD" id="cd20175">
    <property type="entry name" value="ThyX"/>
    <property type="match status" value="1"/>
</dbReference>
<dbReference type="EMBL" id="LR796716">
    <property type="protein sequence ID" value="CAB4161152.1"/>
    <property type="molecule type" value="Genomic_DNA"/>
</dbReference>
<dbReference type="GO" id="GO:0070402">
    <property type="term" value="F:NADPH binding"/>
    <property type="evidence" value="ECO:0007669"/>
    <property type="project" value="TreeGrafter"/>
</dbReference>
<dbReference type="PANTHER" id="PTHR34934:SF1">
    <property type="entry name" value="FLAVIN-DEPENDENT THYMIDYLATE SYNTHASE"/>
    <property type="match status" value="1"/>
</dbReference>
<name>A0A6J5NQT5_9CAUD</name>
<dbReference type="NCBIfam" id="TIGR02170">
    <property type="entry name" value="thyX"/>
    <property type="match status" value="1"/>
</dbReference>
<protein>
    <submittedName>
        <fullName evidence="1">THY1 Predicted alternative thymidylate synthase</fullName>
    </submittedName>
</protein>
<accession>A0A6J5NQT5</accession>
<sequence length="233" mass="27101">MAKTEVTLIDCMGSDLSVVNAARVSFDKESEWEAKDKELLIDLEPVSISYKVLSERDQKLVRYLAKHNHWSPFSHAFLSFRIKAPIFVARQLVKHQVGLAWNEVSRRYVDTPPEFYQPETWRQRAENVKQGSGEDPVEDLERVRYLVAHLHDIAMADYRWLLEKGVCPEQARMILPQSTMTEWIWSGSLFAFARVCKLRLDSHAQVETRDVAEFIAEAAHDHFPICWRELMNA</sequence>
<dbReference type="Gene3D" id="3.30.1360.170">
    <property type="match status" value="1"/>
</dbReference>
<proteinExistence type="predicted"/>
<dbReference type="PANTHER" id="PTHR34934">
    <property type="entry name" value="FLAVIN-DEPENDENT THYMIDYLATE SYNTHASE"/>
    <property type="match status" value="1"/>
</dbReference>